<evidence type="ECO:0000313" key="6">
    <source>
        <dbReference type="Proteomes" id="UP000095039"/>
    </source>
</evidence>
<dbReference type="CDD" id="cd12797">
    <property type="entry name" value="M23_peptidase"/>
    <property type="match status" value="1"/>
</dbReference>
<keyword evidence="3" id="KW-0472">Membrane</keyword>
<dbReference type="AlphaFoldDB" id="A0A1E5C356"/>
<dbReference type="InterPro" id="IPR016047">
    <property type="entry name" value="M23ase_b-sheet_dom"/>
</dbReference>
<evidence type="ECO:0000259" key="4">
    <source>
        <dbReference type="Pfam" id="PF01551"/>
    </source>
</evidence>
<keyword evidence="3" id="KW-0812">Transmembrane</keyword>
<dbReference type="PANTHER" id="PTHR21666:SF289">
    <property type="entry name" value="L-ALA--D-GLU ENDOPEPTIDASE"/>
    <property type="match status" value="1"/>
</dbReference>
<feature type="domain" description="M23ase beta-sheet core" evidence="4">
    <location>
        <begin position="181"/>
        <end position="277"/>
    </location>
</feature>
<name>A0A1E5C356_9GAMM</name>
<dbReference type="RefSeq" id="WP_016959745.1">
    <property type="nucleotide sequence ID" value="NZ_AJWN02000073.1"/>
</dbReference>
<keyword evidence="3" id="KW-1133">Transmembrane helix</keyword>
<reference evidence="5 6" key="1">
    <citation type="journal article" date="2012" name="Science">
        <title>Ecological populations of bacteria act as socially cohesive units of antibiotic production and resistance.</title>
        <authorList>
            <person name="Cordero O.X."/>
            <person name="Wildschutte H."/>
            <person name="Kirkup B."/>
            <person name="Proehl S."/>
            <person name="Ngo L."/>
            <person name="Hussain F."/>
            <person name="Le Roux F."/>
            <person name="Mincer T."/>
            <person name="Polz M.F."/>
        </authorList>
    </citation>
    <scope>NUCLEOTIDE SEQUENCE [LARGE SCALE GENOMIC DNA]</scope>
    <source>
        <strain evidence="5 6">FF-454</strain>
    </source>
</reference>
<dbReference type="Proteomes" id="UP000095039">
    <property type="component" value="Unassembled WGS sequence"/>
</dbReference>
<keyword evidence="1" id="KW-0732">Signal</keyword>
<comment type="caution">
    <text evidence="5">The sequence shown here is derived from an EMBL/GenBank/DDBJ whole genome shotgun (WGS) entry which is preliminary data.</text>
</comment>
<organism evidence="5 6">
    <name type="scientific">Enterovibrio norvegicus FF-454</name>
    <dbReference type="NCBI Taxonomy" id="1185651"/>
    <lineage>
        <taxon>Bacteria</taxon>
        <taxon>Pseudomonadati</taxon>
        <taxon>Pseudomonadota</taxon>
        <taxon>Gammaproteobacteria</taxon>
        <taxon>Vibrionales</taxon>
        <taxon>Vibrionaceae</taxon>
        <taxon>Enterovibrio</taxon>
    </lineage>
</organism>
<evidence type="ECO:0000256" key="1">
    <source>
        <dbReference type="ARBA" id="ARBA00022729"/>
    </source>
</evidence>
<dbReference type="GO" id="GO:0004222">
    <property type="term" value="F:metalloendopeptidase activity"/>
    <property type="evidence" value="ECO:0007669"/>
    <property type="project" value="TreeGrafter"/>
</dbReference>
<dbReference type="EMBL" id="AJWN02000073">
    <property type="protein sequence ID" value="OEE59940.1"/>
    <property type="molecule type" value="Genomic_DNA"/>
</dbReference>
<proteinExistence type="predicted"/>
<dbReference type="Gene3D" id="2.70.70.10">
    <property type="entry name" value="Glucose Permease (Domain IIA)"/>
    <property type="match status" value="1"/>
</dbReference>
<evidence type="ECO:0000313" key="5">
    <source>
        <dbReference type="EMBL" id="OEE59940.1"/>
    </source>
</evidence>
<feature type="coiled-coil region" evidence="2">
    <location>
        <begin position="60"/>
        <end position="119"/>
    </location>
</feature>
<protein>
    <submittedName>
        <fullName evidence="5">Peptidase M23</fullName>
    </submittedName>
</protein>
<dbReference type="Pfam" id="PF01551">
    <property type="entry name" value="Peptidase_M23"/>
    <property type="match status" value="1"/>
</dbReference>
<evidence type="ECO:0000256" key="2">
    <source>
        <dbReference type="SAM" id="Coils"/>
    </source>
</evidence>
<keyword evidence="2" id="KW-0175">Coiled coil</keyword>
<dbReference type="FunFam" id="2.70.70.10:FF:000006">
    <property type="entry name" value="M23 family peptidase"/>
    <property type="match status" value="1"/>
</dbReference>
<keyword evidence="6" id="KW-1185">Reference proteome</keyword>
<dbReference type="SUPFAM" id="SSF51261">
    <property type="entry name" value="Duplicated hybrid motif"/>
    <property type="match status" value="1"/>
</dbReference>
<feature type="transmembrane region" description="Helical" evidence="3">
    <location>
        <begin position="27"/>
        <end position="49"/>
    </location>
</feature>
<gene>
    <name evidence="5" type="ORF">A1OK_12690</name>
</gene>
<dbReference type="PANTHER" id="PTHR21666">
    <property type="entry name" value="PEPTIDASE-RELATED"/>
    <property type="match status" value="1"/>
</dbReference>
<dbReference type="InterPro" id="IPR050570">
    <property type="entry name" value="Cell_wall_metabolism_enzyme"/>
</dbReference>
<evidence type="ECO:0000256" key="3">
    <source>
        <dbReference type="SAM" id="Phobius"/>
    </source>
</evidence>
<sequence length="346" mass="38260">MPHNIRIAVSHANGSRHFVLSPSLKKVLLTLLIILVVGIVASIATIYYLNHRSTTAEMTVKNMTEKSSALVGQLESLKQKRQQLEQQINNKEEEYAQTIEEKESELNYLTQRVSSVEEVLGLEKENSSEVPLTERLDVAVINSAVRATMLRLIPSGQPIESYRRSSGYGSRTHPVTGSKKFHLGLDLTADIGTPVYAPADGVVEYKRPSRKKGYGNLLKIDHAFGFMTLYAHLDKFNVNTGEFVKKGDLIGWSGNTGLSTGPHLHYEVRFLGRALNPKRFIAWTHDNFEALFKEEDKVKWASLVKIVESMVATQVQLASDATGQAGLVAVANHSAASNTAEIESTK</sequence>
<accession>A0A1E5C356</accession>
<dbReference type="InterPro" id="IPR011055">
    <property type="entry name" value="Dup_hybrid_motif"/>
</dbReference>